<name>F0XQW4_GROCL</name>
<feature type="region of interest" description="Disordered" evidence="1">
    <location>
        <begin position="56"/>
        <end position="77"/>
    </location>
</feature>
<dbReference type="InParanoid" id="F0XQW4"/>
<dbReference type="HOGENOM" id="CLU_662313_0_0_1"/>
<proteinExistence type="predicted"/>
<evidence type="ECO:0000313" key="2">
    <source>
        <dbReference type="EMBL" id="EFW99905.1"/>
    </source>
</evidence>
<protein>
    <submittedName>
        <fullName evidence="2">Uncharacterized protein</fullName>
    </submittedName>
</protein>
<evidence type="ECO:0000256" key="1">
    <source>
        <dbReference type="SAM" id="MobiDB-lite"/>
    </source>
</evidence>
<accession>F0XQW4</accession>
<sequence length="415" mass="46530">MSANRPLQSVSDGTSGLHTFLPLAFRLKKQADVAAPRDVCKSRISLPDNVSFLDVGLPTEVPSDDESPNVTDDDGFFDDEDILQSNAQRRTRRLQAKRISGISDRPLRVTIGGRIGKTRPSQQRRTEQRHRINPIGLGLGSRSRRLLPSRQFLRRKAPAVVPVPSEDILDAILAIPGFSFSVSMWMGSSLGSRLGRLLADPNIVRKCGHSLKRRRLPNFLLTMLAFPIRAHHGRGIFERDCGYAPGDEHDLAFWRRFAGAFGLWLGLDSKLQAATQDEELDPFFGGAVLRDLTTFLSSSRARFLGLEREPRQQDEQLALFRQLAPQIDNRLKALRTRRRRTIIGEEADDDDDDNGEVDACDVAMQDDGRVSSQTTSNQPTQLQRRVSVATDAWVLFLEKSREVDFDLDMLAAMCI</sequence>
<feature type="compositionally biased region" description="Acidic residues" evidence="1">
    <location>
        <begin position="62"/>
        <end position="77"/>
    </location>
</feature>
<evidence type="ECO:0000313" key="3">
    <source>
        <dbReference type="Proteomes" id="UP000007796"/>
    </source>
</evidence>
<keyword evidence="3" id="KW-1185">Reference proteome</keyword>
<dbReference type="EMBL" id="GL629807">
    <property type="protein sequence ID" value="EFW99905.1"/>
    <property type="molecule type" value="Genomic_DNA"/>
</dbReference>
<dbReference type="Proteomes" id="UP000007796">
    <property type="component" value="Unassembled WGS sequence"/>
</dbReference>
<organism evidence="3">
    <name type="scientific">Grosmannia clavigera (strain kw1407 / UAMH 11150)</name>
    <name type="common">Blue stain fungus</name>
    <name type="synonym">Graphiocladiella clavigera</name>
    <dbReference type="NCBI Taxonomy" id="655863"/>
    <lineage>
        <taxon>Eukaryota</taxon>
        <taxon>Fungi</taxon>
        <taxon>Dikarya</taxon>
        <taxon>Ascomycota</taxon>
        <taxon>Pezizomycotina</taxon>
        <taxon>Sordariomycetes</taxon>
        <taxon>Sordariomycetidae</taxon>
        <taxon>Ophiostomatales</taxon>
        <taxon>Ophiostomataceae</taxon>
        <taxon>Leptographium</taxon>
    </lineage>
</organism>
<dbReference type="GeneID" id="25975196"/>
<dbReference type="OrthoDB" id="10641937at2759"/>
<dbReference type="RefSeq" id="XP_014169320.1">
    <property type="nucleotide sequence ID" value="XM_014313845.1"/>
</dbReference>
<reference evidence="2 3" key="1">
    <citation type="journal article" date="2011" name="Proc. Natl. Acad. Sci. U.S.A.">
        <title>Genome and transcriptome analyses of the mountain pine beetle-fungal symbiont Grosmannia clavigera, a lodgepole pine pathogen.</title>
        <authorList>
            <person name="DiGuistini S."/>
            <person name="Wang Y."/>
            <person name="Liao N.Y."/>
            <person name="Taylor G."/>
            <person name="Tanguay P."/>
            <person name="Feau N."/>
            <person name="Henrissat B."/>
            <person name="Chan S.K."/>
            <person name="Hesse-Orce U."/>
            <person name="Alamouti S.M."/>
            <person name="Tsui C.K.M."/>
            <person name="Docking R.T."/>
            <person name="Levasseur A."/>
            <person name="Haridas S."/>
            <person name="Robertson G."/>
            <person name="Birol I."/>
            <person name="Holt R.A."/>
            <person name="Marra M.A."/>
            <person name="Hamelin R.C."/>
            <person name="Hirst M."/>
            <person name="Jones S.J.M."/>
            <person name="Bohlmann J."/>
            <person name="Breuil C."/>
        </authorList>
    </citation>
    <scope>NUCLEOTIDE SEQUENCE [LARGE SCALE GENOMIC DNA]</scope>
    <source>
        <strain evidence="3">kw1407 / UAMH 11150</strain>
    </source>
</reference>
<dbReference type="AlphaFoldDB" id="F0XQW4"/>
<gene>
    <name evidence="2" type="ORF">CMQ_223</name>
</gene>